<reference evidence="2 3" key="1">
    <citation type="submission" date="2021-07" db="EMBL/GenBank/DDBJ databases">
        <title>A novel phosphonate cluster across the Pantoea species complex is important for pathogenicity in onion.</title>
        <authorList>
            <person name="Zhao M."/>
            <person name="Stice S."/>
            <person name="Shin G.Y."/>
            <person name="Coutinho T."/>
            <person name="Gitaitis R."/>
            <person name="Kvitko B."/>
            <person name="Dutta B."/>
        </authorList>
    </citation>
    <scope>NUCLEOTIDE SEQUENCE [LARGE SCALE GENOMIC DNA]</scope>
    <source>
        <strain evidence="2 3">BD 382</strain>
    </source>
</reference>
<name>A0ABS6VG50_9GAMM</name>
<accession>A0ABS6VG50</accession>
<protein>
    <submittedName>
        <fullName evidence="2">Uncharacterized protein</fullName>
    </submittedName>
</protein>
<dbReference type="Gene3D" id="3.90.20.10">
    <property type="match status" value="1"/>
</dbReference>
<organism evidence="2 3">
    <name type="scientific">Pantoea allii</name>
    <dbReference type="NCBI Taxonomy" id="574096"/>
    <lineage>
        <taxon>Bacteria</taxon>
        <taxon>Pseudomonadati</taxon>
        <taxon>Pseudomonadota</taxon>
        <taxon>Gammaproteobacteria</taxon>
        <taxon>Enterobacterales</taxon>
        <taxon>Erwiniaceae</taxon>
        <taxon>Pantoea</taxon>
    </lineage>
</organism>
<evidence type="ECO:0000313" key="2">
    <source>
        <dbReference type="EMBL" id="MBW1258280.1"/>
    </source>
</evidence>
<feature type="transmembrane region" description="Helical" evidence="1">
    <location>
        <begin position="208"/>
        <end position="225"/>
    </location>
</feature>
<proteinExistence type="predicted"/>
<evidence type="ECO:0000256" key="1">
    <source>
        <dbReference type="SAM" id="Phobius"/>
    </source>
</evidence>
<sequence>MGNLYGKRNRGNPHLTLSHRWTGGRKMENFEMRFERLEADNHQIKIDLALFSGRAMAFATKADLERLRSEQTVFHVEIRQRFTQLEDKVEHFSIRFADVDGRLVSIESKLTEIDGILFNFAHRFNLIDIQFSAINAKFDDVYKKFDAIDVRFNGIEARLDGIDFRLNGIDIRLDGIDRRLDAMDHRFDKIDERFDKLDLKFESLNNRLIWTLMVPAILAVFAWFINTAVLNAA</sequence>
<gene>
    <name evidence="2" type="ORF">KYI95_13945</name>
</gene>
<dbReference type="EMBL" id="JAHVXZ010000007">
    <property type="protein sequence ID" value="MBW1258280.1"/>
    <property type="molecule type" value="Genomic_DNA"/>
</dbReference>
<keyword evidence="1" id="KW-0812">Transmembrane</keyword>
<evidence type="ECO:0000313" key="3">
    <source>
        <dbReference type="Proteomes" id="UP001197236"/>
    </source>
</evidence>
<keyword evidence="3" id="KW-1185">Reference proteome</keyword>
<comment type="caution">
    <text evidence="2">The sequence shown here is derived from an EMBL/GenBank/DDBJ whole genome shotgun (WGS) entry which is preliminary data.</text>
</comment>
<keyword evidence="1" id="KW-0472">Membrane</keyword>
<keyword evidence="1" id="KW-1133">Transmembrane helix</keyword>
<dbReference type="Proteomes" id="UP001197236">
    <property type="component" value="Unassembled WGS sequence"/>
</dbReference>
<dbReference type="SUPFAM" id="SSF57997">
    <property type="entry name" value="Tropomyosin"/>
    <property type="match status" value="1"/>
</dbReference>